<name>A0ABQ2DI51_9DEIO</name>
<gene>
    <name evidence="1" type="ORF">GCM10008938_50660</name>
</gene>
<dbReference type="PANTHER" id="PTHR31118:SF12">
    <property type="entry name" value="CYCLASE-LIKE PROTEIN 2"/>
    <property type="match status" value="1"/>
</dbReference>
<dbReference type="Pfam" id="PF04199">
    <property type="entry name" value="Cyclase"/>
    <property type="match status" value="1"/>
</dbReference>
<evidence type="ECO:0000313" key="1">
    <source>
        <dbReference type="EMBL" id="GGJ58446.1"/>
    </source>
</evidence>
<dbReference type="InterPro" id="IPR037175">
    <property type="entry name" value="KFase_sf"/>
</dbReference>
<evidence type="ECO:0000313" key="2">
    <source>
        <dbReference type="Proteomes" id="UP000632222"/>
    </source>
</evidence>
<evidence type="ECO:0008006" key="3">
    <source>
        <dbReference type="Google" id="ProtNLM"/>
    </source>
</evidence>
<protein>
    <recommendedName>
        <fullName evidence="3">Cyclase</fullName>
    </recommendedName>
</protein>
<reference evidence="2" key="1">
    <citation type="journal article" date="2019" name="Int. J. Syst. Evol. Microbiol.">
        <title>The Global Catalogue of Microorganisms (GCM) 10K type strain sequencing project: providing services to taxonomists for standard genome sequencing and annotation.</title>
        <authorList>
            <consortium name="The Broad Institute Genomics Platform"/>
            <consortium name="The Broad Institute Genome Sequencing Center for Infectious Disease"/>
            <person name="Wu L."/>
            <person name="Ma J."/>
        </authorList>
    </citation>
    <scope>NUCLEOTIDE SEQUENCE [LARGE SCALE GENOMIC DNA]</scope>
    <source>
        <strain evidence="2">JCM 14370</strain>
    </source>
</reference>
<proteinExistence type="predicted"/>
<dbReference type="PANTHER" id="PTHR31118">
    <property type="entry name" value="CYCLASE-LIKE PROTEIN 2"/>
    <property type="match status" value="1"/>
</dbReference>
<dbReference type="Gene3D" id="3.50.30.50">
    <property type="entry name" value="Putative cyclase"/>
    <property type="match status" value="1"/>
</dbReference>
<organism evidence="1 2">
    <name type="scientific">Deinococcus roseus</name>
    <dbReference type="NCBI Taxonomy" id="392414"/>
    <lineage>
        <taxon>Bacteria</taxon>
        <taxon>Thermotogati</taxon>
        <taxon>Deinococcota</taxon>
        <taxon>Deinococci</taxon>
        <taxon>Deinococcales</taxon>
        <taxon>Deinococcaceae</taxon>
        <taxon>Deinococcus</taxon>
    </lineage>
</organism>
<sequence>MQPIDLSAPLQNTPADVPAFQRIHIEYRTNQQGADDIEQMFQVPRELLHQQEGWATDTIRELGTHSTTHIDAPRHYNSSIQGQDSQTIDELPLEWFFQPGICLNFQHKEDGEAITLHDLQQALQGINHTLSPLEIVLIHTGRDQFYGQGDYWLRGPGVTAEATRYLFEQGIRVMGIDSWGWDRPLHLQARDAQEHQKGGIFWAAHQLDLPYAQIERLVNLSSLPPKGFMVSCFPLRLVGGSAAPARVVALL</sequence>
<accession>A0ABQ2DI51</accession>
<dbReference type="RefSeq" id="WP_189009043.1">
    <property type="nucleotide sequence ID" value="NZ_BMOD01000043.1"/>
</dbReference>
<dbReference type="Proteomes" id="UP000632222">
    <property type="component" value="Unassembled WGS sequence"/>
</dbReference>
<dbReference type="EMBL" id="BMOD01000043">
    <property type="protein sequence ID" value="GGJ58446.1"/>
    <property type="molecule type" value="Genomic_DNA"/>
</dbReference>
<dbReference type="SUPFAM" id="SSF102198">
    <property type="entry name" value="Putative cyclase"/>
    <property type="match status" value="1"/>
</dbReference>
<dbReference type="InterPro" id="IPR007325">
    <property type="entry name" value="KFase/CYL"/>
</dbReference>
<comment type="caution">
    <text evidence="1">The sequence shown here is derived from an EMBL/GenBank/DDBJ whole genome shotgun (WGS) entry which is preliminary data.</text>
</comment>
<keyword evidence="2" id="KW-1185">Reference proteome</keyword>